<evidence type="ECO:0000256" key="1">
    <source>
        <dbReference type="ARBA" id="ARBA00022450"/>
    </source>
</evidence>
<keyword evidence="2" id="KW-0597">Phosphoprotein</keyword>
<dbReference type="Proteomes" id="UP001392437">
    <property type="component" value="Unassembled WGS sequence"/>
</dbReference>
<dbReference type="Gene3D" id="3.30.300.30">
    <property type="match status" value="2"/>
</dbReference>
<dbReference type="CDD" id="cd19545">
    <property type="entry name" value="FUM14_C_NRPS-like"/>
    <property type="match status" value="1"/>
</dbReference>
<dbReference type="Pfam" id="PF00668">
    <property type="entry name" value="Condensation"/>
    <property type="match status" value="2"/>
</dbReference>
<name>A0AAW0QNZ3_9PEZI</name>
<evidence type="ECO:0000256" key="2">
    <source>
        <dbReference type="ARBA" id="ARBA00022553"/>
    </source>
</evidence>
<dbReference type="SUPFAM" id="SSF52777">
    <property type="entry name" value="CoA-dependent acyltransferases"/>
    <property type="match status" value="5"/>
</dbReference>
<dbReference type="EMBL" id="JAQQWP010000009">
    <property type="protein sequence ID" value="KAK8101384.1"/>
    <property type="molecule type" value="Genomic_DNA"/>
</dbReference>
<dbReference type="InterPro" id="IPR009081">
    <property type="entry name" value="PP-bd_ACP"/>
</dbReference>
<dbReference type="InterPro" id="IPR045851">
    <property type="entry name" value="AMP-bd_C_sf"/>
</dbReference>
<dbReference type="CDD" id="cd05918">
    <property type="entry name" value="A_NRPS_SidN3_like"/>
    <property type="match status" value="2"/>
</dbReference>
<feature type="region of interest" description="Disordered" evidence="4">
    <location>
        <begin position="1148"/>
        <end position="1167"/>
    </location>
</feature>
<dbReference type="Gene3D" id="3.40.50.12780">
    <property type="entry name" value="N-terminal domain of ligase-like"/>
    <property type="match status" value="2"/>
</dbReference>
<dbReference type="InterPro" id="IPR020806">
    <property type="entry name" value="PKS_PP-bd"/>
</dbReference>
<dbReference type="SUPFAM" id="SSF56801">
    <property type="entry name" value="Acetyl-CoA synthetase-like"/>
    <property type="match status" value="2"/>
</dbReference>
<dbReference type="Gene3D" id="3.30.559.10">
    <property type="entry name" value="Chloramphenicol acetyltransferase-like domain"/>
    <property type="match status" value="2"/>
</dbReference>
<dbReference type="Gene3D" id="3.30.559.30">
    <property type="entry name" value="Nonribosomal peptide synthetase, condensation domain"/>
    <property type="match status" value="3"/>
</dbReference>
<organism evidence="6 7">
    <name type="scientific">Apiospora kogelbergensis</name>
    <dbReference type="NCBI Taxonomy" id="1337665"/>
    <lineage>
        <taxon>Eukaryota</taxon>
        <taxon>Fungi</taxon>
        <taxon>Dikarya</taxon>
        <taxon>Ascomycota</taxon>
        <taxon>Pezizomycotina</taxon>
        <taxon>Sordariomycetes</taxon>
        <taxon>Xylariomycetidae</taxon>
        <taxon>Amphisphaeriales</taxon>
        <taxon>Apiosporaceae</taxon>
        <taxon>Apiospora</taxon>
    </lineage>
</organism>
<dbReference type="PROSITE" id="PS50075">
    <property type="entry name" value="CARRIER"/>
    <property type="match status" value="2"/>
</dbReference>
<sequence>MSHTIIEAAAARDRHFQQATESPEKRLAGETKASRSFWAHSLQGCSIPSFPEVPAGHCAQASRRVRKGLRVHFPTEPALTSCATWVHGAWALTLAQYQGSDVVFGAALPAIVPQRVNIESLDMSISNFLRVVQAQLEGMVSHSRYDLENIKAIDEQCAAACAFQSLVVVHPEIEQQNNSLQSPNSRVHDCALVLDLAYRGEDGSMSLDVGFDPVVLELIQVERLLAHFEHVLQQICSMSPNTTLRDIDHIPSSHWDELKAWNGNVPEPLERTVHSLFENRADLQPDEPAICARDGEWTYSELDKVAEHFARLLRSLGVKQGSYVPLVFEKCGLAIVAMLAVLKAGGASVALDPAQPPQRLAGLVAGMGECIVVSSGENRDLASGFGRRNVVLDANTVRALSSRPPQPRLSTEALALSPDTTAFVLFTSGSTGTPKGILIPHKAFASSIRGHGEVLRFSTGPGSRNFQYTAYTSDVSIGEIFTSLALGSCVCVPSDWDRKNNIAGSMRDFGVNWAFFTPSVATLLGPSEVPSLRTLVFGGETASPENFATWAPSLYLINSFGPAECSIWTHCIPRPVELSDFGSNIGYGVGCATWITDPDDYNRLLPIGAIGELLTDGPNVAAGYLNSPEKTQATFVADPKWKPANRKSMRLYRSGDLARFLPNGMVQFLGRRDHQVKLNGLRVELGEIEHQIRRLVPDEMMVAVDVVNPHPVGSARILAAFIAPKKPISTAASNATPKADTASDGQNLLSLLQHEVPAPLQSALDGLEDALKNVLPRHMVPAAFIPLGEMPLTASAKTDRKVLKLLASMVPTEELVRLGTRSSSRQLNAPGSVMEKLLARLWSATLGRQLDLDVGDSFFKVGGDSLSAMRLVSLAGSHNLKLSVEQVFKSATLSEMAQVVVMGEGVGSGDAQDTTAAALVPFSMVGDAAATGAGAIESAAEYFGIEADEVEDIYPCTPLQEGLLALSQDGRGTYVAQMVHKLSPDIDQTRFKEAWATVLDDWPVLRTRFFPWAKEDGTIRLMQAVLRSKPRWKRARSLEEYLKIDARDRMQTGDDMLRLALFKDRKTNDDHFVMTIHHAVFDGWMLALLLTSFRRAYAGMPRPELTPFNVFIHCLEERGRDKSREFWQRYVDGLPRLSWPELPAPDFRPRSNAVQRRTSRLPETRGSQSFTPTTWLRTAFAILLGAYSCNDDVVFASTVYGRASHLLASADTVAGPTLATIPIRVRIPRKARVEDVLAMVQAESAEMLAYEQEGLQTIKQYNAEALATVDAQSLLVVQVDEPHASAPQNVDVEAAGAFQFKIEPPSGLDNGYHNCALVLEATVSGDDLHLVATHDDNVLKSDEVQRFLRQMTHVVSQLCGNGDSQGLRIADLDLAAPEDVAEMREWNGVVAKPLRALIHDLFHERAQEQPDAEALISCEGSLTYRELDDMSTRLAGYLWTSYGLRPGMHVPLIFEKSLWAVVAMMAVLKVGAANVALNPANPPDVLQSLVSDVDAEFVLCSERNLSLVQEHFPLYMCVGQSMEAEITLTGKNEASVTSDHLAFLLFTSGSTGKPKAIMIDHAAFCSSMRGHGETLCYNKGGKNLQFTAYTSDVSIGEIFTSLTRGATVCIPSDEERMNMNDLAAAMERMRVDWAFLTPSVASLLDPNKVPTLRTLVYGGETATVTNINTWAPRLHLINSFGPAETSIWSHAHPHFTTADIGSDIGWSLGCATWIVDPDDCQRLMPIGAIGELVVEGPNVAAGYYNNPEKTKHAFVERLAFSGNEKNRIYRMGDLARWMPGGRVQFLGRKDTQVKLHGLKVDVGDVEDKIRVALGGLGQVGLEVAVEMIENPADRSDSRLVAFVSAASLGQTQDRNVVAIVEDEEAFESFVKRTEGLRGKLAAVLPAFTIPSFFVALTSMPLNASAKTDRKRLRALVASLGFAGLSRFSLATRKEIQAPRTDMEKRLHNLWSTVMNLELESFGVEADFFECGGDSIMAIKLASLARTIKVSLAVQDIYQSPRLGDLAALLEGRTPNLQDESAEGIPAFSLLPKSVAGSSIESLRARVAEGCGVKVDEVTDAYPLTPTQHDLYHYGLKHPGALWMQNVFKIPANVDVDRLSRAWHRLVMNHDMLRTRIVSHDSTLLQVVLRSAGDVTQTECQPAEFESFLAAEQLRTLGSGQPLSHVTVVNKEWLVVTLHHILYDAWSLNKLFALLNVEYTRISDETNGAGAEQKQTVDFRHFMKVILDQENQREASAFWYNALLGVSTRPFAKETAQGRPSNTFLRHSIQLPKSAVGVRAYRTPAELGYAALGLAFHEQLRTADTVMRMVSTGRAIAAVPGIEDLLGPTVNNVPVRLQHSEGATTTEFIAHVRQQLQSLAPWEQASFADIARLHPDAQAACDAAPLVIVQAIDPYAEPPAGGIGLERRPQPVFWNDGMPFVIIISPILRGKELESMDVMVYFADSVVSEEDVRRLVAVVESVVRAITTAKNDMSISELLDIKKEDLEKVQGEMTVLRKSDQ</sequence>
<keyword evidence="3" id="KW-0436">Ligase</keyword>
<proteinExistence type="predicted"/>
<dbReference type="InterPro" id="IPR010071">
    <property type="entry name" value="AA_adenyl_dom"/>
</dbReference>
<dbReference type="Pfam" id="PF00550">
    <property type="entry name" value="PP-binding"/>
    <property type="match status" value="2"/>
</dbReference>
<dbReference type="GO" id="GO:0043041">
    <property type="term" value="P:amino acid activation for nonribosomal peptide biosynthetic process"/>
    <property type="evidence" value="ECO:0007669"/>
    <property type="project" value="TreeGrafter"/>
</dbReference>
<dbReference type="InterPro" id="IPR001242">
    <property type="entry name" value="Condensation_dom"/>
</dbReference>
<dbReference type="InterPro" id="IPR042099">
    <property type="entry name" value="ANL_N_sf"/>
</dbReference>
<evidence type="ECO:0000256" key="4">
    <source>
        <dbReference type="SAM" id="MobiDB-lite"/>
    </source>
</evidence>
<comment type="caution">
    <text evidence="6">The sequence shown here is derived from an EMBL/GenBank/DDBJ whole genome shotgun (WGS) entry which is preliminary data.</text>
</comment>
<reference evidence="6 7" key="1">
    <citation type="submission" date="2023-01" db="EMBL/GenBank/DDBJ databases">
        <title>Analysis of 21 Apiospora genomes using comparative genomics revels a genus with tremendous synthesis potential of carbohydrate active enzymes and secondary metabolites.</title>
        <authorList>
            <person name="Sorensen T."/>
        </authorList>
    </citation>
    <scope>NUCLEOTIDE SEQUENCE [LARGE SCALE GENOMIC DNA]</scope>
    <source>
        <strain evidence="6 7">CBS 117206</strain>
    </source>
</reference>
<dbReference type="GO" id="GO:0044550">
    <property type="term" value="P:secondary metabolite biosynthetic process"/>
    <property type="evidence" value="ECO:0007669"/>
    <property type="project" value="TreeGrafter"/>
</dbReference>
<dbReference type="PROSITE" id="PS00012">
    <property type="entry name" value="PHOSPHOPANTETHEINE"/>
    <property type="match status" value="2"/>
</dbReference>
<dbReference type="PANTHER" id="PTHR45527:SF1">
    <property type="entry name" value="FATTY ACID SYNTHASE"/>
    <property type="match status" value="1"/>
</dbReference>
<evidence type="ECO:0000313" key="6">
    <source>
        <dbReference type="EMBL" id="KAK8101384.1"/>
    </source>
</evidence>
<dbReference type="Gene3D" id="1.10.1200.10">
    <property type="entry name" value="ACP-like"/>
    <property type="match status" value="2"/>
</dbReference>
<dbReference type="GO" id="GO:0005737">
    <property type="term" value="C:cytoplasm"/>
    <property type="evidence" value="ECO:0007669"/>
    <property type="project" value="TreeGrafter"/>
</dbReference>
<dbReference type="SMART" id="SM00823">
    <property type="entry name" value="PKS_PP"/>
    <property type="match status" value="2"/>
</dbReference>
<dbReference type="NCBIfam" id="TIGR01733">
    <property type="entry name" value="AA-adenyl-dom"/>
    <property type="match status" value="2"/>
</dbReference>
<dbReference type="GO" id="GO:0031177">
    <property type="term" value="F:phosphopantetheine binding"/>
    <property type="evidence" value="ECO:0007669"/>
    <property type="project" value="InterPro"/>
</dbReference>
<dbReference type="PROSITE" id="PS00455">
    <property type="entry name" value="AMP_BINDING"/>
    <property type="match status" value="2"/>
</dbReference>
<evidence type="ECO:0000259" key="5">
    <source>
        <dbReference type="PROSITE" id="PS50075"/>
    </source>
</evidence>
<dbReference type="InterPro" id="IPR020845">
    <property type="entry name" value="AMP-binding_CS"/>
</dbReference>
<dbReference type="InterPro" id="IPR000873">
    <property type="entry name" value="AMP-dep_synth/lig_dom"/>
</dbReference>
<protein>
    <recommendedName>
        <fullName evidence="5">Carrier domain-containing protein</fullName>
    </recommendedName>
</protein>
<feature type="domain" description="Carrier" evidence="5">
    <location>
        <begin position="1937"/>
        <end position="2013"/>
    </location>
</feature>
<dbReference type="InterPro" id="IPR006162">
    <property type="entry name" value="Ppantetheine_attach_site"/>
</dbReference>
<accession>A0AAW0QNZ3</accession>
<evidence type="ECO:0000256" key="3">
    <source>
        <dbReference type="ARBA" id="ARBA00022598"/>
    </source>
</evidence>
<feature type="domain" description="Carrier" evidence="5">
    <location>
        <begin position="829"/>
        <end position="904"/>
    </location>
</feature>
<dbReference type="InterPro" id="IPR036736">
    <property type="entry name" value="ACP-like_sf"/>
</dbReference>
<dbReference type="SUPFAM" id="SSF47336">
    <property type="entry name" value="ACP-like"/>
    <property type="match status" value="2"/>
</dbReference>
<dbReference type="FunFam" id="3.30.300.30:FF:000015">
    <property type="entry name" value="Nonribosomal peptide synthase SidD"/>
    <property type="match status" value="2"/>
</dbReference>
<dbReference type="PANTHER" id="PTHR45527">
    <property type="entry name" value="NONRIBOSOMAL PEPTIDE SYNTHETASE"/>
    <property type="match status" value="1"/>
</dbReference>
<dbReference type="Pfam" id="PF00501">
    <property type="entry name" value="AMP-binding"/>
    <property type="match status" value="2"/>
</dbReference>
<dbReference type="InterPro" id="IPR023213">
    <property type="entry name" value="CAT-like_dom_sf"/>
</dbReference>
<evidence type="ECO:0000313" key="7">
    <source>
        <dbReference type="Proteomes" id="UP001392437"/>
    </source>
</evidence>
<dbReference type="GO" id="GO:0016874">
    <property type="term" value="F:ligase activity"/>
    <property type="evidence" value="ECO:0007669"/>
    <property type="project" value="UniProtKB-KW"/>
</dbReference>
<keyword evidence="1" id="KW-0596">Phosphopantetheine</keyword>
<keyword evidence="7" id="KW-1185">Reference proteome</keyword>
<gene>
    <name evidence="6" type="ORF">PG999_011758</name>
</gene>